<organism evidence="2 3">
    <name type="scientific">Parafannyhessea umbonata</name>
    <dbReference type="NCBI Taxonomy" id="604330"/>
    <lineage>
        <taxon>Bacteria</taxon>
        <taxon>Bacillati</taxon>
        <taxon>Actinomycetota</taxon>
        <taxon>Coriobacteriia</taxon>
        <taxon>Coriobacteriales</taxon>
        <taxon>Atopobiaceae</taxon>
        <taxon>Parafannyhessea</taxon>
    </lineage>
</organism>
<dbReference type="PANTHER" id="PTHR43016">
    <property type="entry name" value="PRESEQUENCE PROTEASE"/>
    <property type="match status" value="1"/>
</dbReference>
<dbReference type="Pfam" id="PF22516">
    <property type="entry name" value="PreP_C"/>
    <property type="match status" value="1"/>
</dbReference>
<proteinExistence type="predicted"/>
<dbReference type="GO" id="GO:0046872">
    <property type="term" value="F:metal ion binding"/>
    <property type="evidence" value="ECO:0007669"/>
    <property type="project" value="InterPro"/>
</dbReference>
<dbReference type="Pfam" id="PF05193">
    <property type="entry name" value="Peptidase_M16_C"/>
    <property type="match status" value="1"/>
</dbReference>
<dbReference type="SUPFAM" id="SSF63411">
    <property type="entry name" value="LuxS/MPP-like metallohydrolase"/>
    <property type="match status" value="4"/>
</dbReference>
<dbReference type="GO" id="GO:0004222">
    <property type="term" value="F:metalloendopeptidase activity"/>
    <property type="evidence" value="ECO:0007669"/>
    <property type="project" value="TreeGrafter"/>
</dbReference>
<feature type="domain" description="Peptidase M16C associated" evidence="1">
    <location>
        <begin position="481"/>
        <end position="727"/>
    </location>
</feature>
<dbReference type="InterPro" id="IPR011765">
    <property type="entry name" value="Pept_M16_N"/>
</dbReference>
<dbReference type="SMART" id="SM01264">
    <property type="entry name" value="M16C_associated"/>
    <property type="match status" value="1"/>
</dbReference>
<name>A0A1H9MYS6_9ACTN</name>
<dbReference type="RefSeq" id="WP_091007247.1">
    <property type="nucleotide sequence ID" value="NZ_FOGP01000001.1"/>
</dbReference>
<dbReference type="Gene3D" id="3.30.830.10">
    <property type="entry name" value="Metalloenzyme, LuxS/M16 peptidase-like"/>
    <property type="match status" value="4"/>
</dbReference>
<accession>A0A1H9MYS6</accession>
<evidence type="ECO:0000313" key="3">
    <source>
        <dbReference type="Proteomes" id="UP000199128"/>
    </source>
</evidence>
<dbReference type="PANTHER" id="PTHR43016:SF13">
    <property type="entry name" value="PRESEQUENCE PROTEASE, MITOCHONDRIAL"/>
    <property type="match status" value="1"/>
</dbReference>
<gene>
    <name evidence="2" type="ORF">SAMN05216446_0040</name>
</gene>
<sequence length="987" mass="108168">MSDTPQTVPYTAADPALAVGTHHAGFTVTKVEPLPELSGMAYVMRHDATGARALWLAIDDNNKSFSIAFKTPPADNTGVFHILEHSVLCGSERFPVKEPFVNLLKTSMQTFLNALTFPDKTMYPVASTNTADLENLMDVYLDAVLQPAIYKRPRIFEQEGWHLELAPAEEGADEKYGPLSYNGVVFNEMKGALSDPDDVLFQAIGSQLFPDSAYGFESGGNPRAIPTLSYEGFLDAHARHYNLANSYTILYGNLDIDRELAFIGERFAQAPVRTAGAPNPLVLQRPVTPALKRIEMATAPENASVGLAYVIGTADQRERVLATDVLLDTLAGSNESPLKRVVLDSGLGDDFSATLIDSELQPQVLFVLKGAKPGVAQRFRELVESACAQMADSGIDRERLSASLAQCEFNLRENDWGSYGDGVALSMQSLASWLYDDERPVDYLRYEDAMDSMRAGLDDGYFERLLRELVCESSHNALVDLVPVQEGSATEEAAELAELRSHMSEAELDHVASEVAALRAEQETPDSPEDLAKLPQLTVADIEDAPEEAHATKVEAPLPCLYHALPTHKIDYVYHYFGLDDLAFEDLPYVGVLSALLGNLDTATRSAAELDTLVEKNLGNLDFFSETYAVDDDLDDARPYLVVGTSALSERIGSAATIPSEVWSSTQFSDTDRMLALLTQKRIALSQYFVGSGHAAAMKRLTAHYAKSAVVAEALGGIDFYFFLKDLLANWDARKDDLRARLDDLSRRIFTSDHVLVSFTGSREDLEAFWKSAGALGLKSFQGQRRSLQVPEPVADDEAFVIPSNVSYVAEGAGARPKVASVGTWQVAARALSFDYLWNEVRVKGGAYGTGFRHTVSQLDQFWSYRDPNVDATLDRYEAAESYLRDWNPSPAELDGYVVSVVAAHDAPAKSRAIARRQDGEHFIGRPATWRADVRDQELAVSAEDVRGAAASLAGLHDSRSLVVFGPREAIEASGTKFLVRDMMDSE</sequence>
<reference evidence="3" key="1">
    <citation type="submission" date="2016-10" db="EMBL/GenBank/DDBJ databases">
        <authorList>
            <person name="Varghese N."/>
            <person name="Submissions S."/>
        </authorList>
    </citation>
    <scope>NUCLEOTIDE SEQUENCE [LARGE SCALE GENOMIC DNA]</scope>
    <source>
        <strain evidence="3">KHGC19</strain>
    </source>
</reference>
<dbReference type="InterPro" id="IPR007863">
    <property type="entry name" value="Peptidase_M16_C"/>
</dbReference>
<protein>
    <recommendedName>
        <fullName evidence="1">Peptidase M16C associated domain-containing protein</fullName>
    </recommendedName>
</protein>
<evidence type="ECO:0000313" key="2">
    <source>
        <dbReference type="EMBL" id="SER28721.1"/>
    </source>
</evidence>
<dbReference type="InterPro" id="IPR011249">
    <property type="entry name" value="Metalloenz_LuxS/M16"/>
</dbReference>
<dbReference type="Pfam" id="PF00675">
    <property type="entry name" value="Peptidase_M16"/>
    <property type="match status" value="1"/>
</dbReference>
<dbReference type="Proteomes" id="UP000199128">
    <property type="component" value="Unassembled WGS sequence"/>
</dbReference>
<evidence type="ECO:0000259" key="1">
    <source>
        <dbReference type="SMART" id="SM01264"/>
    </source>
</evidence>
<dbReference type="InterPro" id="IPR013578">
    <property type="entry name" value="Peptidase_M16C_assoc"/>
</dbReference>
<dbReference type="InterPro" id="IPR055130">
    <property type="entry name" value="PreP_C"/>
</dbReference>
<dbReference type="EMBL" id="FOGP01000001">
    <property type="protein sequence ID" value="SER28721.1"/>
    <property type="molecule type" value="Genomic_DNA"/>
</dbReference>
<dbReference type="Pfam" id="PF08367">
    <property type="entry name" value="M16C_assoc"/>
    <property type="match status" value="1"/>
</dbReference>
<dbReference type="GO" id="GO:0016485">
    <property type="term" value="P:protein processing"/>
    <property type="evidence" value="ECO:0007669"/>
    <property type="project" value="TreeGrafter"/>
</dbReference>
<dbReference type="AlphaFoldDB" id="A0A1H9MYS6"/>